<keyword evidence="1" id="KW-0812">Transmembrane</keyword>
<keyword evidence="1" id="KW-0472">Membrane</keyword>
<accession>A0A1C5J1S0</accession>
<proteinExistence type="predicted"/>
<dbReference type="EMBL" id="FMDM01000008">
    <property type="protein sequence ID" value="SCG64221.1"/>
    <property type="molecule type" value="Genomic_DNA"/>
</dbReference>
<name>A0A1C5J1S0_9ACTN</name>
<keyword evidence="2" id="KW-0732">Signal</keyword>
<evidence type="ECO:0000313" key="4">
    <source>
        <dbReference type="Proteomes" id="UP000199360"/>
    </source>
</evidence>
<keyword evidence="1" id="KW-1133">Transmembrane helix</keyword>
<reference evidence="4" key="1">
    <citation type="submission" date="2016-06" db="EMBL/GenBank/DDBJ databases">
        <authorList>
            <person name="Varghese N."/>
            <person name="Submissions Spin"/>
        </authorList>
    </citation>
    <scope>NUCLEOTIDE SEQUENCE [LARGE SCALE GENOMIC DNA]</scope>
    <source>
        <strain evidence="4">DSM 45647</strain>
    </source>
</reference>
<feature type="signal peptide" evidence="2">
    <location>
        <begin position="1"/>
        <end position="20"/>
    </location>
</feature>
<keyword evidence="4" id="KW-1185">Reference proteome</keyword>
<evidence type="ECO:0000256" key="1">
    <source>
        <dbReference type="SAM" id="Phobius"/>
    </source>
</evidence>
<evidence type="ECO:0000256" key="2">
    <source>
        <dbReference type="SAM" id="SignalP"/>
    </source>
</evidence>
<evidence type="ECO:0000313" key="3">
    <source>
        <dbReference type="EMBL" id="SCG64221.1"/>
    </source>
</evidence>
<dbReference type="RefSeq" id="WP_091064663.1">
    <property type="nucleotide sequence ID" value="NZ_FMDM01000008.1"/>
</dbReference>
<sequence length="62" mass="6492">MTPHRVLAVVLFALAFLALAATRAFPFVDDLSGVAKSAVAVVGAACLLAGVALWMRKPQDPR</sequence>
<evidence type="ECO:0008006" key="5">
    <source>
        <dbReference type="Google" id="ProtNLM"/>
    </source>
</evidence>
<dbReference type="Proteomes" id="UP000199360">
    <property type="component" value="Unassembled WGS sequence"/>
</dbReference>
<gene>
    <name evidence="3" type="ORF">GA0070213_10864</name>
</gene>
<feature type="transmembrane region" description="Helical" evidence="1">
    <location>
        <begin position="34"/>
        <end position="55"/>
    </location>
</feature>
<protein>
    <recommendedName>
        <fullName evidence="5">MYXO-CTERM domain-containing protein</fullName>
    </recommendedName>
</protein>
<dbReference type="AlphaFoldDB" id="A0A1C5J1S0"/>
<organism evidence="3 4">
    <name type="scientific">Micromonospora humi</name>
    <dbReference type="NCBI Taxonomy" id="745366"/>
    <lineage>
        <taxon>Bacteria</taxon>
        <taxon>Bacillati</taxon>
        <taxon>Actinomycetota</taxon>
        <taxon>Actinomycetes</taxon>
        <taxon>Micromonosporales</taxon>
        <taxon>Micromonosporaceae</taxon>
        <taxon>Micromonospora</taxon>
    </lineage>
</organism>
<feature type="chain" id="PRO_5008719326" description="MYXO-CTERM domain-containing protein" evidence="2">
    <location>
        <begin position="21"/>
        <end position="62"/>
    </location>
</feature>